<dbReference type="PANTHER" id="PTHR10250">
    <property type="entry name" value="MICROSOMAL GLUTATHIONE S-TRANSFERASE"/>
    <property type="match status" value="1"/>
</dbReference>
<keyword evidence="2 5" id="KW-0812">Transmembrane</keyword>
<dbReference type="Proteomes" id="UP001498398">
    <property type="component" value="Unassembled WGS sequence"/>
</dbReference>
<keyword evidence="4 5" id="KW-0472">Membrane</keyword>
<evidence type="ECO:0000313" key="6">
    <source>
        <dbReference type="EMBL" id="KAK7433648.1"/>
    </source>
</evidence>
<organism evidence="6 7">
    <name type="scientific">Marasmiellus scandens</name>
    <dbReference type="NCBI Taxonomy" id="2682957"/>
    <lineage>
        <taxon>Eukaryota</taxon>
        <taxon>Fungi</taxon>
        <taxon>Dikarya</taxon>
        <taxon>Basidiomycota</taxon>
        <taxon>Agaricomycotina</taxon>
        <taxon>Agaricomycetes</taxon>
        <taxon>Agaricomycetidae</taxon>
        <taxon>Agaricales</taxon>
        <taxon>Marasmiineae</taxon>
        <taxon>Omphalotaceae</taxon>
        <taxon>Marasmiellus</taxon>
    </lineage>
</organism>
<evidence type="ECO:0000256" key="2">
    <source>
        <dbReference type="ARBA" id="ARBA00022692"/>
    </source>
</evidence>
<dbReference type="InterPro" id="IPR023352">
    <property type="entry name" value="MAPEG-like_dom_sf"/>
</dbReference>
<comment type="subcellular location">
    <subcellularLocation>
        <location evidence="1">Membrane</location>
        <topology evidence="1">Multi-pass membrane protein</topology>
    </subcellularLocation>
</comment>
<name>A0ABR1IIM5_9AGAR</name>
<feature type="transmembrane region" description="Helical" evidence="5">
    <location>
        <begin position="130"/>
        <end position="152"/>
    </location>
</feature>
<evidence type="ECO:0000256" key="4">
    <source>
        <dbReference type="ARBA" id="ARBA00023136"/>
    </source>
</evidence>
<dbReference type="InterPro" id="IPR001129">
    <property type="entry name" value="Membr-assoc_MAPEG"/>
</dbReference>
<dbReference type="Pfam" id="PF01124">
    <property type="entry name" value="MAPEG"/>
    <property type="match status" value="1"/>
</dbReference>
<dbReference type="SUPFAM" id="SSF161084">
    <property type="entry name" value="MAPEG domain-like"/>
    <property type="match status" value="1"/>
</dbReference>
<comment type="caution">
    <text evidence="6">The sequence shown here is derived from an EMBL/GenBank/DDBJ whole genome shotgun (WGS) entry which is preliminary data.</text>
</comment>
<keyword evidence="7" id="KW-1185">Reference proteome</keyword>
<evidence type="ECO:0000256" key="3">
    <source>
        <dbReference type="ARBA" id="ARBA00022989"/>
    </source>
</evidence>
<dbReference type="Gene3D" id="1.20.120.550">
    <property type="entry name" value="Membrane associated eicosanoid/glutathione metabolism-like domain"/>
    <property type="match status" value="1"/>
</dbReference>
<proteinExistence type="predicted"/>
<dbReference type="InterPro" id="IPR050997">
    <property type="entry name" value="MAPEG"/>
</dbReference>
<dbReference type="PANTHER" id="PTHR10250:SF26">
    <property type="entry name" value="GLUTATHIONE S-TRANSFERASE 3, MITOCHONDRIAL"/>
    <property type="match status" value="1"/>
</dbReference>
<dbReference type="EMBL" id="JBANRG010000146">
    <property type="protein sequence ID" value="KAK7433648.1"/>
    <property type="molecule type" value="Genomic_DNA"/>
</dbReference>
<evidence type="ECO:0000256" key="5">
    <source>
        <dbReference type="SAM" id="Phobius"/>
    </source>
</evidence>
<feature type="transmembrane region" description="Helical" evidence="5">
    <location>
        <begin position="91"/>
        <end position="109"/>
    </location>
</feature>
<keyword evidence="3 5" id="KW-1133">Transmembrane helix</keyword>
<feature type="transmembrane region" description="Helical" evidence="5">
    <location>
        <begin position="12"/>
        <end position="31"/>
    </location>
</feature>
<sequence>MSSLTVSIPKEFAYVGAALVSTAWLLAYQTIVVDLARHKSGIKYPQLYAEKEEAEKSFDKKKFNCAQRAHQNTLEQLPLIYVSTLAAGIKYPTFAAAACGIWVLSRVLYTRGYASGYPERRTLGSAIGSALGAFPLLFTATYVAGNAVYSLLC</sequence>
<reference evidence="6 7" key="1">
    <citation type="submission" date="2024-01" db="EMBL/GenBank/DDBJ databases">
        <title>A draft genome for the cacao thread blight pathogen Marasmiellus scandens.</title>
        <authorList>
            <person name="Baruah I.K."/>
            <person name="Leung J."/>
            <person name="Bukari Y."/>
            <person name="Amoako-Attah I."/>
            <person name="Meinhardt L.W."/>
            <person name="Bailey B.A."/>
            <person name="Cohen S.P."/>
        </authorList>
    </citation>
    <scope>NUCLEOTIDE SEQUENCE [LARGE SCALE GENOMIC DNA]</scope>
    <source>
        <strain evidence="6 7">GH-19</strain>
    </source>
</reference>
<evidence type="ECO:0008006" key="8">
    <source>
        <dbReference type="Google" id="ProtNLM"/>
    </source>
</evidence>
<evidence type="ECO:0000313" key="7">
    <source>
        <dbReference type="Proteomes" id="UP001498398"/>
    </source>
</evidence>
<evidence type="ECO:0000256" key="1">
    <source>
        <dbReference type="ARBA" id="ARBA00004141"/>
    </source>
</evidence>
<protein>
    <recommendedName>
        <fullName evidence="8">Membrane-associated proteins in eicosanoid and glutathione metabolism</fullName>
    </recommendedName>
</protein>
<gene>
    <name evidence="6" type="ORF">VKT23_020654</name>
</gene>
<accession>A0ABR1IIM5</accession>